<name>A0AAV6WP15_9LAMI</name>
<gene>
    <name evidence="3" type="ORF">BUALT_Bualt14G0049400</name>
</gene>
<reference evidence="3" key="1">
    <citation type="submission" date="2019-10" db="EMBL/GenBank/DDBJ databases">
        <authorList>
            <person name="Zhang R."/>
            <person name="Pan Y."/>
            <person name="Wang J."/>
            <person name="Ma R."/>
            <person name="Yu S."/>
        </authorList>
    </citation>
    <scope>NUCLEOTIDE SEQUENCE</scope>
    <source>
        <strain evidence="3">LA-IB0</strain>
        <tissue evidence="3">Leaf</tissue>
    </source>
</reference>
<dbReference type="EMBL" id="WHWC01000014">
    <property type="protein sequence ID" value="KAG8369781.1"/>
    <property type="molecule type" value="Genomic_DNA"/>
</dbReference>
<protein>
    <recommendedName>
        <fullName evidence="2">EF-hand domain-containing protein</fullName>
    </recommendedName>
</protein>
<sequence length="383" mass="42964">MDGMRKIARAYYAQASKDEKNSIQKFFKNIDANGDGKVSLVEFKKSMGFWLSDETIFRQLDTNDDGTLDFDEVLALYYMKKKIDPPKCDGCSALLVGSYFSCWLCFGKANTGSTDLCCSCYHRGTFEHKHALSNFLDNHSFVKKFRIQTSDAQRAEEKKEMDELRMIAKAHYRAGSPEVQALAHEFFKSMDTDGDGRVDLQEFLTFIREEGYTQMRNPYFFEKLDEDGNGTLDFFECFKSPQSSYTLCSKCYQSTECKHNHNGRVQFLDNYTLLATKRDPASARATDASQNKFVSAAIFYSLSGPTTAVGVAMAPPILTRNNILLQTLFHGEERMVDAADVPTAVSLDSSLHAPLSSLSPLRYLVILPCVGSPKSSPEMPAAI</sequence>
<dbReference type="Pfam" id="PF13202">
    <property type="entry name" value="EF-hand_5"/>
    <property type="match status" value="2"/>
</dbReference>
<dbReference type="PANTHER" id="PTHR10827:SF89">
    <property type="entry name" value="EF-HAND DOMAIN-CONTAINING PROTEIN"/>
    <property type="match status" value="1"/>
</dbReference>
<evidence type="ECO:0000256" key="1">
    <source>
        <dbReference type="ARBA" id="ARBA00022837"/>
    </source>
</evidence>
<dbReference type="AlphaFoldDB" id="A0AAV6WP15"/>
<dbReference type="SMART" id="SM00054">
    <property type="entry name" value="EFh"/>
    <property type="match status" value="3"/>
</dbReference>
<accession>A0AAV6WP15</accession>
<dbReference type="Gene3D" id="1.10.238.10">
    <property type="entry name" value="EF-hand"/>
    <property type="match status" value="2"/>
</dbReference>
<dbReference type="InterPro" id="IPR002048">
    <property type="entry name" value="EF_hand_dom"/>
</dbReference>
<dbReference type="Pfam" id="PF00036">
    <property type="entry name" value="EF-hand_1"/>
    <property type="match status" value="1"/>
</dbReference>
<keyword evidence="1" id="KW-0106">Calcium</keyword>
<dbReference type="PROSITE" id="PS50222">
    <property type="entry name" value="EF_HAND_2"/>
    <property type="match status" value="3"/>
</dbReference>
<dbReference type="SUPFAM" id="SSF47473">
    <property type="entry name" value="EF-hand"/>
    <property type="match status" value="1"/>
</dbReference>
<dbReference type="GO" id="GO:0005783">
    <property type="term" value="C:endoplasmic reticulum"/>
    <property type="evidence" value="ECO:0007669"/>
    <property type="project" value="TreeGrafter"/>
</dbReference>
<proteinExistence type="predicted"/>
<organism evidence="3 4">
    <name type="scientific">Buddleja alternifolia</name>
    <dbReference type="NCBI Taxonomy" id="168488"/>
    <lineage>
        <taxon>Eukaryota</taxon>
        <taxon>Viridiplantae</taxon>
        <taxon>Streptophyta</taxon>
        <taxon>Embryophyta</taxon>
        <taxon>Tracheophyta</taxon>
        <taxon>Spermatophyta</taxon>
        <taxon>Magnoliopsida</taxon>
        <taxon>eudicotyledons</taxon>
        <taxon>Gunneridae</taxon>
        <taxon>Pentapetalae</taxon>
        <taxon>asterids</taxon>
        <taxon>lamiids</taxon>
        <taxon>Lamiales</taxon>
        <taxon>Scrophulariaceae</taxon>
        <taxon>Buddlejeae</taxon>
        <taxon>Buddleja</taxon>
    </lineage>
</organism>
<keyword evidence="4" id="KW-1185">Reference proteome</keyword>
<comment type="caution">
    <text evidence="3">The sequence shown here is derived from an EMBL/GenBank/DDBJ whole genome shotgun (WGS) entry which is preliminary data.</text>
</comment>
<evidence type="ECO:0000259" key="2">
    <source>
        <dbReference type="PROSITE" id="PS50222"/>
    </source>
</evidence>
<feature type="domain" description="EF-hand" evidence="2">
    <location>
        <begin position="54"/>
        <end position="83"/>
    </location>
</feature>
<dbReference type="CDD" id="cd00051">
    <property type="entry name" value="EFh"/>
    <property type="match status" value="2"/>
</dbReference>
<dbReference type="SUPFAM" id="SSF57850">
    <property type="entry name" value="RING/U-box"/>
    <property type="match status" value="1"/>
</dbReference>
<dbReference type="Proteomes" id="UP000826271">
    <property type="component" value="Unassembled WGS sequence"/>
</dbReference>
<feature type="domain" description="EF-hand" evidence="2">
    <location>
        <begin position="18"/>
        <end position="53"/>
    </location>
</feature>
<dbReference type="PROSITE" id="PS00018">
    <property type="entry name" value="EF_HAND_1"/>
    <property type="match status" value="3"/>
</dbReference>
<dbReference type="InterPro" id="IPR018247">
    <property type="entry name" value="EF_Hand_1_Ca_BS"/>
</dbReference>
<dbReference type="GO" id="GO:0005509">
    <property type="term" value="F:calcium ion binding"/>
    <property type="evidence" value="ECO:0007669"/>
    <property type="project" value="InterPro"/>
</dbReference>
<feature type="domain" description="EF-hand" evidence="2">
    <location>
        <begin position="178"/>
        <end position="213"/>
    </location>
</feature>
<evidence type="ECO:0000313" key="4">
    <source>
        <dbReference type="Proteomes" id="UP000826271"/>
    </source>
</evidence>
<dbReference type="InterPro" id="IPR011992">
    <property type="entry name" value="EF-hand-dom_pair"/>
</dbReference>
<evidence type="ECO:0000313" key="3">
    <source>
        <dbReference type="EMBL" id="KAG8369781.1"/>
    </source>
</evidence>
<dbReference type="PANTHER" id="PTHR10827">
    <property type="entry name" value="RETICULOCALBIN"/>
    <property type="match status" value="1"/>
</dbReference>